<dbReference type="InterPro" id="IPR051803">
    <property type="entry name" value="TA_system_RelE-like_toxin"/>
</dbReference>
<evidence type="ECO:0000313" key="3">
    <source>
        <dbReference type="EMBL" id="MBL1410185.1"/>
    </source>
</evidence>
<comment type="similarity">
    <text evidence="1">Belongs to the RelE toxin family.</text>
</comment>
<dbReference type="Gene3D" id="3.30.2310.20">
    <property type="entry name" value="RelE-like"/>
    <property type="match status" value="1"/>
</dbReference>
<protein>
    <submittedName>
        <fullName evidence="3">Type II toxin-antitoxin system RelE/ParE family toxin</fullName>
    </submittedName>
</protein>
<dbReference type="InterPro" id="IPR007712">
    <property type="entry name" value="RelE/ParE_toxin"/>
</dbReference>
<gene>
    <name evidence="3" type="ORF">JKG61_15635</name>
</gene>
<dbReference type="RefSeq" id="WP_202103877.1">
    <property type="nucleotide sequence ID" value="NZ_JAERTY010000008.1"/>
</dbReference>
<dbReference type="PANTHER" id="PTHR33755:SF5">
    <property type="entry name" value="TYPE II TOXIN-ANTITOXIN SYSTEM RELE_PARE FAMILY TOXIN"/>
    <property type="match status" value="1"/>
</dbReference>
<dbReference type="Pfam" id="PF05016">
    <property type="entry name" value="ParE_toxin"/>
    <property type="match status" value="1"/>
</dbReference>
<proteinExistence type="inferred from homology"/>
<comment type="caution">
    <text evidence="3">The sequence shown here is derived from an EMBL/GenBank/DDBJ whole genome shotgun (WGS) entry which is preliminary data.</text>
</comment>
<evidence type="ECO:0000256" key="2">
    <source>
        <dbReference type="ARBA" id="ARBA00022649"/>
    </source>
</evidence>
<dbReference type="Proteomes" id="UP000625283">
    <property type="component" value="Unassembled WGS sequence"/>
</dbReference>
<reference evidence="3 4" key="1">
    <citation type="submission" date="2021-01" db="EMBL/GenBank/DDBJ databases">
        <title>C459-1 draft genome sequence.</title>
        <authorList>
            <person name="Zhang X.-F."/>
        </authorList>
    </citation>
    <scope>NUCLEOTIDE SEQUENCE [LARGE SCALE GENOMIC DNA]</scope>
    <source>
        <strain evidence="4">C459-1</strain>
    </source>
</reference>
<keyword evidence="4" id="KW-1185">Reference proteome</keyword>
<evidence type="ECO:0000313" key="4">
    <source>
        <dbReference type="Proteomes" id="UP000625283"/>
    </source>
</evidence>
<organism evidence="3 4">
    <name type="scientific">Sphingobacterium faecale</name>
    <dbReference type="NCBI Taxonomy" id="2803775"/>
    <lineage>
        <taxon>Bacteria</taxon>
        <taxon>Pseudomonadati</taxon>
        <taxon>Bacteroidota</taxon>
        <taxon>Sphingobacteriia</taxon>
        <taxon>Sphingobacteriales</taxon>
        <taxon>Sphingobacteriaceae</taxon>
        <taxon>Sphingobacterium</taxon>
    </lineage>
</organism>
<dbReference type="EMBL" id="JAERTY010000008">
    <property type="protein sequence ID" value="MBL1410185.1"/>
    <property type="molecule type" value="Genomic_DNA"/>
</dbReference>
<dbReference type="PANTHER" id="PTHR33755">
    <property type="entry name" value="TOXIN PARE1-RELATED"/>
    <property type="match status" value="1"/>
</dbReference>
<sequence>MVAKKVSIVWTKSAQLQLKHIFEHISVDSAKNALMVVSEIVDSIEKAAVNPEANTLDKYKTDNDGTFRAFEIYKYRLSYRYSKGVIRVLRVRHTKMKPRSF</sequence>
<accession>A0ABS1R7E5</accession>
<name>A0ABS1R7E5_9SPHI</name>
<evidence type="ECO:0000256" key="1">
    <source>
        <dbReference type="ARBA" id="ARBA00006226"/>
    </source>
</evidence>
<keyword evidence="2" id="KW-1277">Toxin-antitoxin system</keyword>
<dbReference type="InterPro" id="IPR035093">
    <property type="entry name" value="RelE/ParE_toxin_dom_sf"/>
</dbReference>